<reference evidence="2 3" key="2">
    <citation type="submission" date="2016-08" db="EMBL/GenBank/DDBJ databases">
        <title>Pervasive Adenine N6-methylation of Active Genes in Fungi.</title>
        <authorList>
            <consortium name="DOE Joint Genome Institute"/>
            <person name="Mondo S.J."/>
            <person name="Dannebaum R.O."/>
            <person name="Kuo R.C."/>
            <person name="Labutti K."/>
            <person name="Haridas S."/>
            <person name="Kuo A."/>
            <person name="Salamov A."/>
            <person name="Ahrendt S.R."/>
            <person name="Lipzen A."/>
            <person name="Sullivan W."/>
            <person name="Andreopoulos W.B."/>
            <person name="Clum A."/>
            <person name="Lindquist E."/>
            <person name="Daum C."/>
            <person name="Ramamoorthy G.K."/>
            <person name="Gryganskyi A."/>
            <person name="Culley D."/>
            <person name="Magnuson J.K."/>
            <person name="James T.Y."/>
            <person name="O'Malley M.A."/>
            <person name="Stajich J.E."/>
            <person name="Spatafora J.W."/>
            <person name="Visel A."/>
            <person name="Grigoriev I.V."/>
        </authorList>
    </citation>
    <scope>NUCLEOTIDE SEQUENCE [LARGE SCALE GENOMIC DNA]</scope>
    <source>
        <strain evidence="2 3">S4</strain>
    </source>
</reference>
<evidence type="ECO:0000313" key="2">
    <source>
        <dbReference type="EMBL" id="ORX83895.1"/>
    </source>
</evidence>
<evidence type="ECO:0000256" key="1">
    <source>
        <dbReference type="SAM" id="MobiDB-lite"/>
    </source>
</evidence>
<gene>
    <name evidence="2" type="ORF">BCR32DRAFT_291709</name>
</gene>
<reference evidence="2 3" key="1">
    <citation type="submission" date="2016-08" db="EMBL/GenBank/DDBJ databases">
        <title>A Parts List for Fungal Cellulosomes Revealed by Comparative Genomics.</title>
        <authorList>
            <consortium name="DOE Joint Genome Institute"/>
            <person name="Haitjema C.H."/>
            <person name="Gilmore S.P."/>
            <person name="Henske J.K."/>
            <person name="Solomon K.V."/>
            <person name="De Groot R."/>
            <person name="Kuo A."/>
            <person name="Mondo S.J."/>
            <person name="Salamov A.A."/>
            <person name="Labutti K."/>
            <person name="Zhao Z."/>
            <person name="Chiniquy J."/>
            <person name="Barry K."/>
            <person name="Brewer H.M."/>
            <person name="Purvine S.O."/>
            <person name="Wright A.T."/>
            <person name="Boxma B."/>
            <person name="Van Alen T."/>
            <person name="Hackstein J.H."/>
            <person name="Baker S.E."/>
            <person name="Grigoriev I.V."/>
            <person name="O'Malley M.A."/>
        </authorList>
    </citation>
    <scope>NUCLEOTIDE SEQUENCE [LARGE SCALE GENOMIC DNA]</scope>
    <source>
        <strain evidence="2 3">S4</strain>
    </source>
</reference>
<dbReference type="EMBL" id="MCFG01000063">
    <property type="protein sequence ID" value="ORX83895.1"/>
    <property type="molecule type" value="Genomic_DNA"/>
</dbReference>
<sequence>MDLISENSDIEFNNIFYLSDLSVSGKGIVDPDDIILLETEEKFTCDDSIYSIEIEEGITEIKAGFFEKFPSLQDLTLSFTVNHIEMTKEFENLLQKNNIIIHGEYDTFAEEFSKKYKLKFIPSDIILTEYKNPNGGGPFNKIILILKFNQEGKIWIFEETISSGNSVGNLGGGEVNYDIPKSFFFDDNTNTNTNNDNNNYHINKNCTIEKFSEHFSTCYRKDILNNQKLQRFFKKLKDRPEIGQFFKGSECNNTNNNNNNNNNNNTNNNNNINENWFIRNVQDYIHKQ</sequence>
<protein>
    <submittedName>
        <fullName evidence="2">Uncharacterized protein</fullName>
    </submittedName>
</protein>
<evidence type="ECO:0000313" key="3">
    <source>
        <dbReference type="Proteomes" id="UP000193944"/>
    </source>
</evidence>
<name>A0A1Y1XDU5_9FUNG</name>
<keyword evidence="3" id="KW-1185">Reference proteome</keyword>
<feature type="region of interest" description="Disordered" evidence="1">
    <location>
        <begin position="252"/>
        <end position="273"/>
    </location>
</feature>
<proteinExistence type="predicted"/>
<comment type="caution">
    <text evidence="2">The sequence shown here is derived from an EMBL/GenBank/DDBJ whole genome shotgun (WGS) entry which is preliminary data.</text>
</comment>
<organism evidence="2 3">
    <name type="scientific">Anaeromyces robustus</name>
    <dbReference type="NCBI Taxonomy" id="1754192"/>
    <lineage>
        <taxon>Eukaryota</taxon>
        <taxon>Fungi</taxon>
        <taxon>Fungi incertae sedis</taxon>
        <taxon>Chytridiomycota</taxon>
        <taxon>Chytridiomycota incertae sedis</taxon>
        <taxon>Neocallimastigomycetes</taxon>
        <taxon>Neocallimastigales</taxon>
        <taxon>Neocallimastigaceae</taxon>
        <taxon>Anaeromyces</taxon>
    </lineage>
</organism>
<dbReference type="Proteomes" id="UP000193944">
    <property type="component" value="Unassembled WGS sequence"/>
</dbReference>
<accession>A0A1Y1XDU5</accession>
<dbReference type="AlphaFoldDB" id="A0A1Y1XDU5"/>